<evidence type="ECO:0000256" key="4">
    <source>
        <dbReference type="ARBA" id="ARBA00022989"/>
    </source>
</evidence>
<evidence type="ECO:0000313" key="11">
    <source>
        <dbReference type="Proteomes" id="UP000033649"/>
    </source>
</evidence>
<evidence type="ECO:0000256" key="7">
    <source>
        <dbReference type="ARBA" id="ARBA00023303"/>
    </source>
</evidence>
<reference evidence="10 11" key="1">
    <citation type="submission" date="2015-03" db="EMBL/GenBank/DDBJ databases">
        <authorList>
            <person name="Hassan Y."/>
            <person name="Lepp D."/>
            <person name="Li X.-Z."/>
            <person name="Zhou T."/>
        </authorList>
    </citation>
    <scope>NUCLEOTIDE SEQUENCE [LARGE SCALE GENOMIC DNA]</scope>
    <source>
        <strain evidence="10 11">IPL18</strain>
    </source>
</reference>
<comment type="caution">
    <text evidence="10">The sequence shown here is derived from an EMBL/GenBank/DDBJ whole genome shotgun (WGS) entry which is preliminary data.</text>
</comment>
<dbReference type="GO" id="GO:0001508">
    <property type="term" value="P:action potential"/>
    <property type="evidence" value="ECO:0007669"/>
    <property type="project" value="TreeGrafter"/>
</dbReference>
<keyword evidence="2" id="KW-0813">Transport</keyword>
<evidence type="ECO:0000256" key="2">
    <source>
        <dbReference type="ARBA" id="ARBA00022448"/>
    </source>
</evidence>
<feature type="transmembrane region" description="Helical" evidence="8">
    <location>
        <begin position="212"/>
        <end position="233"/>
    </location>
</feature>
<dbReference type="PRINTS" id="PR01463">
    <property type="entry name" value="EAGCHANLFMLY"/>
</dbReference>
<dbReference type="AlphaFoldDB" id="A0A0F5FM97"/>
<evidence type="ECO:0000259" key="9">
    <source>
        <dbReference type="Pfam" id="PF07885"/>
    </source>
</evidence>
<dbReference type="InterPro" id="IPR028325">
    <property type="entry name" value="VG_K_chnl"/>
</dbReference>
<dbReference type="Proteomes" id="UP000033649">
    <property type="component" value="Unassembled WGS sequence"/>
</dbReference>
<evidence type="ECO:0000256" key="6">
    <source>
        <dbReference type="ARBA" id="ARBA00023136"/>
    </source>
</evidence>
<dbReference type="Gene3D" id="1.10.287.70">
    <property type="match status" value="1"/>
</dbReference>
<keyword evidence="6 8" id="KW-0472">Membrane</keyword>
<gene>
    <name evidence="10" type="ORF">VE26_07340</name>
</gene>
<dbReference type="PATRIC" id="fig|429727.3.peg.1521"/>
<evidence type="ECO:0000256" key="1">
    <source>
        <dbReference type="ARBA" id="ARBA00004141"/>
    </source>
</evidence>
<dbReference type="SUPFAM" id="SSF81324">
    <property type="entry name" value="Voltage-gated potassium channels"/>
    <property type="match status" value="1"/>
</dbReference>
<evidence type="ECO:0000313" key="10">
    <source>
        <dbReference type="EMBL" id="KKB09675.1"/>
    </source>
</evidence>
<evidence type="ECO:0000256" key="8">
    <source>
        <dbReference type="SAM" id="Phobius"/>
    </source>
</evidence>
<dbReference type="RefSeq" id="WP_046104369.1">
    <property type="nucleotide sequence ID" value="NZ_JZEY01000054.1"/>
</dbReference>
<dbReference type="OrthoDB" id="9799090at2"/>
<accession>A0A0F5FM97</accession>
<dbReference type="InterPro" id="IPR013099">
    <property type="entry name" value="K_chnl_dom"/>
</dbReference>
<keyword evidence="3 8" id="KW-0812">Transmembrane</keyword>
<dbReference type="GO" id="GO:0008076">
    <property type="term" value="C:voltage-gated potassium channel complex"/>
    <property type="evidence" value="ECO:0007669"/>
    <property type="project" value="InterPro"/>
</dbReference>
<sequence>MADTPPNQNVVDADRKSRFTRLRSTLRILYHGQSPKALRFQAVVLIVDLAIIAFFVASPLLRDTESFLWIDYSIAALLAADLTARGLASSHPERWIRQLPVVVDVFILITLLAPTWFFNLGFLRILRLWTLSHSSTVWRPLEKRGLGGYRDKIQAVINLLVFIFVVTGFVYTAFAQRDAGIAGYVDALYFTVTTMTTTGFGDITLPGTFGKLVSIVIMIIGISLFVRLAQLIFRPNKVTFPCPQCGLTRHEPDAVHCKACGHLLNIPDEGHH</sequence>
<feature type="transmembrane region" description="Helical" evidence="8">
    <location>
        <begin position="99"/>
        <end position="118"/>
    </location>
</feature>
<feature type="transmembrane region" description="Helical" evidence="8">
    <location>
        <begin position="153"/>
        <end position="174"/>
    </location>
</feature>
<feature type="transmembrane region" description="Helical" evidence="8">
    <location>
        <begin position="67"/>
        <end position="87"/>
    </location>
</feature>
<evidence type="ECO:0000256" key="5">
    <source>
        <dbReference type="ARBA" id="ARBA00023065"/>
    </source>
</evidence>
<keyword evidence="4 8" id="KW-1133">Transmembrane helix</keyword>
<protein>
    <submittedName>
        <fullName evidence="10">Ion transporter</fullName>
    </submittedName>
</protein>
<evidence type="ECO:0000256" key="3">
    <source>
        <dbReference type="ARBA" id="ARBA00022692"/>
    </source>
</evidence>
<name>A0A0F5FM97_9HYPH</name>
<organism evidence="10 11">
    <name type="scientific">Devosia chinhatensis</name>
    <dbReference type="NCBI Taxonomy" id="429727"/>
    <lineage>
        <taxon>Bacteria</taxon>
        <taxon>Pseudomonadati</taxon>
        <taxon>Pseudomonadota</taxon>
        <taxon>Alphaproteobacteria</taxon>
        <taxon>Hyphomicrobiales</taxon>
        <taxon>Devosiaceae</taxon>
        <taxon>Devosia</taxon>
    </lineage>
</organism>
<dbReference type="GO" id="GO:0005249">
    <property type="term" value="F:voltage-gated potassium channel activity"/>
    <property type="evidence" value="ECO:0007669"/>
    <property type="project" value="InterPro"/>
</dbReference>
<dbReference type="EMBL" id="JZEY01000054">
    <property type="protein sequence ID" value="KKB09675.1"/>
    <property type="molecule type" value="Genomic_DNA"/>
</dbReference>
<keyword evidence="5" id="KW-0406">Ion transport</keyword>
<comment type="subcellular location">
    <subcellularLocation>
        <location evidence="1">Membrane</location>
        <topology evidence="1">Multi-pass membrane protein</topology>
    </subcellularLocation>
</comment>
<dbReference type="Pfam" id="PF07885">
    <property type="entry name" value="Ion_trans_2"/>
    <property type="match status" value="1"/>
</dbReference>
<dbReference type="PANTHER" id="PTHR11537:SF254">
    <property type="entry name" value="POTASSIUM VOLTAGE-GATED CHANNEL PROTEIN SHAB"/>
    <property type="match status" value="1"/>
</dbReference>
<keyword evidence="7" id="KW-0407">Ion channel</keyword>
<feature type="domain" description="Potassium channel" evidence="9">
    <location>
        <begin position="161"/>
        <end position="232"/>
    </location>
</feature>
<dbReference type="InterPro" id="IPR003938">
    <property type="entry name" value="K_chnl_volt-dep_EAG/ELK/ERG"/>
</dbReference>
<dbReference type="PANTHER" id="PTHR11537">
    <property type="entry name" value="VOLTAGE-GATED POTASSIUM CHANNEL"/>
    <property type="match status" value="1"/>
</dbReference>
<keyword evidence="11" id="KW-1185">Reference proteome</keyword>
<feature type="transmembrane region" description="Helical" evidence="8">
    <location>
        <begin position="37"/>
        <end position="61"/>
    </location>
</feature>
<dbReference type="STRING" id="429727.VE26_07340"/>
<proteinExistence type="predicted"/>